<dbReference type="InterPro" id="IPR028259">
    <property type="entry name" value="AP2-like_int_N"/>
</dbReference>
<dbReference type="Proteomes" id="UP000242243">
    <property type="component" value="Unassembled WGS sequence"/>
</dbReference>
<dbReference type="Pfam" id="PF14657">
    <property type="entry name" value="Arm-DNA-bind_4"/>
    <property type="match status" value="1"/>
</dbReference>
<dbReference type="Pfam" id="PF14659">
    <property type="entry name" value="Phage_int_SAM_3"/>
    <property type="match status" value="1"/>
</dbReference>
<dbReference type="InterPro" id="IPR002104">
    <property type="entry name" value="Integrase_catalytic"/>
</dbReference>
<dbReference type="InterPro" id="IPR010998">
    <property type="entry name" value="Integrase_recombinase_N"/>
</dbReference>
<evidence type="ECO:0000313" key="9">
    <source>
        <dbReference type="EMBL" id="SFP66161.1"/>
    </source>
</evidence>
<feature type="domain" description="Core-binding (CB)" evidence="7">
    <location>
        <begin position="62"/>
        <end position="145"/>
    </location>
</feature>
<dbReference type="AlphaFoldDB" id="A0A1I5S673"/>
<evidence type="ECO:0000313" key="10">
    <source>
        <dbReference type="Proteomes" id="UP000242243"/>
    </source>
</evidence>
<dbReference type="InterPro" id="IPR004107">
    <property type="entry name" value="Integrase_SAM-like_N"/>
</dbReference>
<evidence type="ECO:0000256" key="2">
    <source>
        <dbReference type="ARBA" id="ARBA00022908"/>
    </source>
</evidence>
<evidence type="ECO:0000256" key="1">
    <source>
        <dbReference type="ARBA" id="ARBA00008857"/>
    </source>
</evidence>
<dbReference type="PROSITE" id="PS51898">
    <property type="entry name" value="TYR_RECOMBINASE"/>
    <property type="match status" value="1"/>
</dbReference>
<evidence type="ECO:0000256" key="5">
    <source>
        <dbReference type="PROSITE-ProRule" id="PRU01248"/>
    </source>
</evidence>
<dbReference type="CDD" id="cd01189">
    <property type="entry name" value="INT_ICEBs1_C_like"/>
    <property type="match status" value="1"/>
</dbReference>
<dbReference type="InterPro" id="IPR011010">
    <property type="entry name" value="DNA_brk_join_enz"/>
</dbReference>
<dbReference type="InterPro" id="IPR050808">
    <property type="entry name" value="Phage_Integrase"/>
</dbReference>
<feature type="domain" description="Tyr recombinase" evidence="6">
    <location>
        <begin position="166"/>
        <end position="353"/>
    </location>
</feature>
<dbReference type="RefSeq" id="WP_159430181.1">
    <property type="nucleotide sequence ID" value="NZ_BJWI01000058.1"/>
</dbReference>
<reference evidence="9 10" key="1">
    <citation type="submission" date="2016-10" db="EMBL/GenBank/DDBJ databases">
        <authorList>
            <person name="de Groot N.N."/>
        </authorList>
    </citation>
    <scope>NUCLEOTIDE SEQUENCE [LARGE SCALE GENOMIC DNA]</scope>
    <source>
        <strain evidence="9 10">DSM 17073</strain>
    </source>
</reference>
<reference evidence="8 11" key="2">
    <citation type="submission" date="2019-07" db="EMBL/GenBank/DDBJ databases">
        <title>Whole genome shotgun sequence of Halolactibacillus halophilus NBRC 100868.</title>
        <authorList>
            <person name="Hosoyama A."/>
            <person name="Uohara A."/>
            <person name="Ohji S."/>
            <person name="Ichikawa N."/>
        </authorList>
    </citation>
    <scope>NUCLEOTIDE SEQUENCE [LARGE SCALE GENOMIC DNA]</scope>
    <source>
        <strain evidence="8 11">NBRC 100868</strain>
    </source>
</reference>
<dbReference type="GO" id="GO:0015074">
    <property type="term" value="P:DNA integration"/>
    <property type="evidence" value="ECO:0007669"/>
    <property type="project" value="UniProtKB-KW"/>
</dbReference>
<comment type="similarity">
    <text evidence="1">Belongs to the 'phage' integrase family.</text>
</comment>
<dbReference type="PROSITE" id="PS51900">
    <property type="entry name" value="CB"/>
    <property type="match status" value="1"/>
</dbReference>
<dbReference type="Gene3D" id="1.10.443.10">
    <property type="entry name" value="Intergrase catalytic core"/>
    <property type="match status" value="1"/>
</dbReference>
<sequence length="375" mass="43556">MAYIRKRGKTWSFTVDTGIDPVTGRRRQKTTSGFKTKKEAELAAAKVESEVIDSNYVEVTKETFDKIAQEYFDVVAKNKMRESTYENRLSSYNNRIKGHLGKMKIKDIKPLHVQNFYNQLIEEQLTTSFVRTLHNLISSIFKYAHRYDYIKLNIMDKVDAPIPKAKEMNTWTLEEVNTFLEVAKDYDTYIIYYLAIYTGMRRGEILGLRWKDIDFANNKIHVTQNLVLVNNEMKIQEPKTKGSKRQIALTSAEMLELKKHRIKKTFETDLVVSTSIGTPYHPRNLLRNFNTLLDKCNVTKIRFHDLRHTHATLMLKLGENPKVVSERLGHSKVSITLDTYSHVMPDMQSASAEKFSNYLRGQNVVNENKTKATKK</sequence>
<keyword evidence="3 5" id="KW-0238">DNA-binding</keyword>
<protein>
    <submittedName>
        <fullName evidence="8">Site-specific integrase</fullName>
    </submittedName>
    <submittedName>
        <fullName evidence="9">Site-specific recombinase XerD</fullName>
    </submittedName>
</protein>
<accession>A0A1I5S673</accession>
<dbReference type="GO" id="GO:0003677">
    <property type="term" value="F:DNA binding"/>
    <property type="evidence" value="ECO:0007669"/>
    <property type="project" value="UniProtKB-UniRule"/>
</dbReference>
<dbReference type="Pfam" id="PF00589">
    <property type="entry name" value="Phage_integrase"/>
    <property type="match status" value="1"/>
</dbReference>
<dbReference type="InterPro" id="IPR013762">
    <property type="entry name" value="Integrase-like_cat_sf"/>
</dbReference>
<dbReference type="GO" id="GO:0006310">
    <property type="term" value="P:DNA recombination"/>
    <property type="evidence" value="ECO:0007669"/>
    <property type="project" value="UniProtKB-KW"/>
</dbReference>
<dbReference type="STRING" id="306540.SAMN05421839_13931"/>
<dbReference type="EMBL" id="BJWI01000058">
    <property type="protein sequence ID" value="GEM02766.1"/>
    <property type="molecule type" value="Genomic_DNA"/>
</dbReference>
<evidence type="ECO:0000256" key="3">
    <source>
        <dbReference type="ARBA" id="ARBA00023125"/>
    </source>
</evidence>
<keyword evidence="4" id="KW-0233">DNA recombination</keyword>
<gene>
    <name evidence="8" type="ORF">HHA03_22980</name>
    <name evidence="9" type="ORF">SAMN05421839_13931</name>
</gene>
<evidence type="ECO:0000313" key="11">
    <source>
        <dbReference type="Proteomes" id="UP000321547"/>
    </source>
</evidence>
<evidence type="ECO:0000313" key="8">
    <source>
        <dbReference type="EMBL" id="GEM02766.1"/>
    </source>
</evidence>
<name>A0A1I5S673_9BACI</name>
<dbReference type="OrthoDB" id="9803188at2"/>
<evidence type="ECO:0000256" key="4">
    <source>
        <dbReference type="ARBA" id="ARBA00023172"/>
    </source>
</evidence>
<dbReference type="PANTHER" id="PTHR30629">
    <property type="entry name" value="PROPHAGE INTEGRASE"/>
    <property type="match status" value="1"/>
</dbReference>
<dbReference type="Gene3D" id="1.10.150.130">
    <property type="match status" value="1"/>
</dbReference>
<dbReference type="Proteomes" id="UP000321547">
    <property type="component" value="Unassembled WGS sequence"/>
</dbReference>
<dbReference type="InterPro" id="IPR044068">
    <property type="entry name" value="CB"/>
</dbReference>
<organism evidence="9 10">
    <name type="scientific">Halolactibacillus halophilus</name>
    <dbReference type="NCBI Taxonomy" id="306540"/>
    <lineage>
        <taxon>Bacteria</taxon>
        <taxon>Bacillati</taxon>
        <taxon>Bacillota</taxon>
        <taxon>Bacilli</taxon>
        <taxon>Bacillales</taxon>
        <taxon>Bacillaceae</taxon>
        <taxon>Halolactibacillus</taxon>
    </lineage>
</organism>
<proteinExistence type="inferred from homology"/>
<keyword evidence="11" id="KW-1185">Reference proteome</keyword>
<dbReference type="EMBL" id="FOXC01000039">
    <property type="protein sequence ID" value="SFP66161.1"/>
    <property type="molecule type" value="Genomic_DNA"/>
</dbReference>
<dbReference type="PANTHER" id="PTHR30629:SF2">
    <property type="entry name" value="PROPHAGE INTEGRASE INTS-RELATED"/>
    <property type="match status" value="1"/>
</dbReference>
<evidence type="ECO:0000259" key="6">
    <source>
        <dbReference type="PROSITE" id="PS51898"/>
    </source>
</evidence>
<evidence type="ECO:0000259" key="7">
    <source>
        <dbReference type="PROSITE" id="PS51900"/>
    </source>
</evidence>
<dbReference type="SUPFAM" id="SSF56349">
    <property type="entry name" value="DNA breaking-rejoining enzymes"/>
    <property type="match status" value="1"/>
</dbReference>
<keyword evidence="2" id="KW-0229">DNA integration</keyword>